<comment type="caution">
    <text evidence="1">The sequence shown here is derived from an EMBL/GenBank/DDBJ whole genome shotgun (WGS) entry which is preliminary data.</text>
</comment>
<organism evidence="1 2">
    <name type="scientific">Melia azedarach</name>
    <name type="common">Chinaberry tree</name>
    <dbReference type="NCBI Taxonomy" id="155640"/>
    <lineage>
        <taxon>Eukaryota</taxon>
        <taxon>Viridiplantae</taxon>
        <taxon>Streptophyta</taxon>
        <taxon>Embryophyta</taxon>
        <taxon>Tracheophyta</taxon>
        <taxon>Spermatophyta</taxon>
        <taxon>Magnoliopsida</taxon>
        <taxon>eudicotyledons</taxon>
        <taxon>Gunneridae</taxon>
        <taxon>Pentapetalae</taxon>
        <taxon>rosids</taxon>
        <taxon>malvids</taxon>
        <taxon>Sapindales</taxon>
        <taxon>Meliaceae</taxon>
        <taxon>Melia</taxon>
    </lineage>
</organism>
<name>A0ACC1X4L2_MELAZ</name>
<gene>
    <name evidence="1" type="ORF">OWV82_019826</name>
</gene>
<protein>
    <submittedName>
        <fullName evidence="1">Transcription factor bHLH</fullName>
    </submittedName>
</protein>
<accession>A0ACC1X4L2</accession>
<dbReference type="EMBL" id="CM051404">
    <property type="protein sequence ID" value="KAJ4706136.1"/>
    <property type="molecule type" value="Genomic_DNA"/>
</dbReference>
<sequence>MFPSGQSDDDFLLHYNPHQGDSSQQDLILGQSLVERNSKNMGKGQRHKILATAKDDDGNIENNYEKKNIRKEIERQRRLNMTMLHASLRSLLPLESIKGKRSVSDHISEAVNYIKYLKKNIEDLNVKRDQLKKLLNSEALDQANPRSDNCLTNCVTVHPYLGGVEIVISSVHKEKHLLLSKILEAVLEEEEGLDVVRCVSTQTEERFFHTVQTEVGDLTCVDLPGLQQKLNHLIMTPDIYVSD</sequence>
<keyword evidence="2" id="KW-1185">Reference proteome</keyword>
<dbReference type="Proteomes" id="UP001164539">
    <property type="component" value="Chromosome 11"/>
</dbReference>
<reference evidence="1 2" key="1">
    <citation type="journal article" date="2023" name="Science">
        <title>Complex scaffold remodeling in plant triterpene biosynthesis.</title>
        <authorList>
            <person name="De La Pena R."/>
            <person name="Hodgson H."/>
            <person name="Liu J.C."/>
            <person name="Stephenson M.J."/>
            <person name="Martin A.C."/>
            <person name="Owen C."/>
            <person name="Harkess A."/>
            <person name="Leebens-Mack J."/>
            <person name="Jimenez L.E."/>
            <person name="Osbourn A."/>
            <person name="Sattely E.S."/>
        </authorList>
    </citation>
    <scope>NUCLEOTIDE SEQUENCE [LARGE SCALE GENOMIC DNA]</scope>
    <source>
        <strain evidence="2">cv. JPN11</strain>
        <tissue evidence="1">Leaf</tissue>
    </source>
</reference>
<evidence type="ECO:0000313" key="1">
    <source>
        <dbReference type="EMBL" id="KAJ4706136.1"/>
    </source>
</evidence>
<evidence type="ECO:0000313" key="2">
    <source>
        <dbReference type="Proteomes" id="UP001164539"/>
    </source>
</evidence>
<proteinExistence type="predicted"/>